<keyword evidence="9 12" id="KW-0450">Lipoyl</keyword>
<dbReference type="SUPFAM" id="SSF47005">
    <property type="entry name" value="Peripheral subunit-binding domain of 2-oxo acid dehydrogenase complex"/>
    <property type="match status" value="1"/>
</dbReference>
<comment type="cofactor">
    <cofactor evidence="1">
        <name>(R)-lipoate</name>
        <dbReference type="ChEBI" id="CHEBI:83088"/>
    </cofactor>
</comment>
<gene>
    <name evidence="16" type="primary">odhB</name>
    <name evidence="16" type="ORF">ACFOOR_05570</name>
</gene>
<feature type="region of interest" description="Disordered" evidence="13">
    <location>
        <begin position="198"/>
        <end position="298"/>
    </location>
</feature>
<dbReference type="RefSeq" id="WP_343165335.1">
    <property type="nucleotide sequence ID" value="NZ_JBHRSV010000005.1"/>
</dbReference>
<dbReference type="GO" id="GO:0004149">
    <property type="term" value="F:dihydrolipoyllysine-residue succinyltransferase activity"/>
    <property type="evidence" value="ECO:0007669"/>
    <property type="project" value="UniProtKB-EC"/>
</dbReference>
<reference evidence="17" key="1">
    <citation type="journal article" date="2019" name="Int. J. Syst. Evol. Microbiol.">
        <title>The Global Catalogue of Microorganisms (GCM) 10K type strain sequencing project: providing services to taxonomists for standard genome sequencing and annotation.</title>
        <authorList>
            <consortium name="The Broad Institute Genomics Platform"/>
            <consortium name="The Broad Institute Genome Sequencing Center for Infectious Disease"/>
            <person name="Wu L."/>
            <person name="Ma J."/>
        </authorList>
    </citation>
    <scope>NUCLEOTIDE SEQUENCE [LARGE SCALE GENOMIC DNA]</scope>
    <source>
        <strain evidence="17">KCTC 52487</strain>
    </source>
</reference>
<dbReference type="PROSITE" id="PS51826">
    <property type="entry name" value="PSBD"/>
    <property type="match status" value="1"/>
</dbReference>
<evidence type="ECO:0000256" key="7">
    <source>
        <dbReference type="ARBA" id="ARBA00022532"/>
    </source>
</evidence>
<comment type="caution">
    <text evidence="16">The sequence shown here is derived from an EMBL/GenBank/DDBJ whole genome shotgun (WGS) entry which is preliminary data.</text>
</comment>
<dbReference type="InterPro" id="IPR011053">
    <property type="entry name" value="Single_hybrid_motif"/>
</dbReference>
<feature type="domain" description="Lipoyl-binding" evidence="14">
    <location>
        <begin position="122"/>
        <end position="197"/>
    </location>
</feature>
<dbReference type="InterPro" id="IPR004167">
    <property type="entry name" value="PSBD"/>
</dbReference>
<feature type="domain" description="Peripheral subunit-binding (PSBD)" evidence="15">
    <location>
        <begin position="227"/>
        <end position="264"/>
    </location>
</feature>
<dbReference type="InterPro" id="IPR036625">
    <property type="entry name" value="E3-bd_dom_sf"/>
</dbReference>
<feature type="region of interest" description="Disordered" evidence="13">
    <location>
        <begin position="73"/>
        <end position="120"/>
    </location>
</feature>
<evidence type="ECO:0000256" key="12">
    <source>
        <dbReference type="RuleBase" id="RU361138"/>
    </source>
</evidence>
<evidence type="ECO:0000256" key="5">
    <source>
        <dbReference type="ARBA" id="ARBA00012945"/>
    </source>
</evidence>
<dbReference type="EMBL" id="JBHRSV010000005">
    <property type="protein sequence ID" value="MFC2925568.1"/>
    <property type="molecule type" value="Genomic_DNA"/>
</dbReference>
<comment type="pathway">
    <text evidence="3 12">Amino-acid degradation; L-lysine degradation via saccharopine pathway; glutaryl-CoA from L-lysine: step 6/6.</text>
</comment>
<dbReference type="SUPFAM" id="SSF51230">
    <property type="entry name" value="Single hybrid motif"/>
    <property type="match status" value="2"/>
</dbReference>
<dbReference type="CDD" id="cd06849">
    <property type="entry name" value="lipoyl_domain"/>
    <property type="match status" value="2"/>
</dbReference>
<feature type="compositionally biased region" description="Basic and acidic residues" evidence="13">
    <location>
        <begin position="235"/>
        <end position="262"/>
    </location>
</feature>
<evidence type="ECO:0000256" key="11">
    <source>
        <dbReference type="ARBA" id="ARBA00052761"/>
    </source>
</evidence>
<dbReference type="InterPro" id="IPR000089">
    <property type="entry name" value="Biotin_lipoyl"/>
</dbReference>
<accession>A0ABV6ZVY8</accession>
<dbReference type="NCBIfam" id="TIGR01347">
    <property type="entry name" value="sucB"/>
    <property type="match status" value="1"/>
</dbReference>
<dbReference type="InterPro" id="IPR001078">
    <property type="entry name" value="2-oxoacid_DH_actylTfrase"/>
</dbReference>
<feature type="compositionally biased region" description="Low complexity" evidence="13">
    <location>
        <begin position="200"/>
        <end position="211"/>
    </location>
</feature>
<evidence type="ECO:0000256" key="8">
    <source>
        <dbReference type="ARBA" id="ARBA00022679"/>
    </source>
</evidence>
<dbReference type="Gene3D" id="2.40.50.100">
    <property type="match status" value="2"/>
</dbReference>
<dbReference type="PANTHER" id="PTHR43416:SF5">
    <property type="entry name" value="DIHYDROLIPOYLLYSINE-RESIDUE SUCCINYLTRANSFERASE COMPONENT OF 2-OXOGLUTARATE DEHYDROGENASE COMPLEX, MITOCHONDRIAL"/>
    <property type="match status" value="1"/>
</dbReference>
<dbReference type="Pfam" id="PF00364">
    <property type="entry name" value="Biotin_lipoyl"/>
    <property type="match status" value="2"/>
</dbReference>
<feature type="compositionally biased region" description="Basic and acidic residues" evidence="13">
    <location>
        <begin position="84"/>
        <end position="93"/>
    </location>
</feature>
<dbReference type="PANTHER" id="PTHR43416">
    <property type="entry name" value="DIHYDROLIPOYLLYSINE-RESIDUE SUCCINYLTRANSFERASE COMPONENT OF 2-OXOGLUTARATE DEHYDROGENASE COMPLEX, MITOCHONDRIAL-RELATED"/>
    <property type="match status" value="1"/>
</dbReference>
<sequence>MTDITVPQLGESVSEATVGSWNFAEGDAVKKDDILVELETDKVSIEVRADEDGTLTKIVAREGETVEIGAKLAELGGGSAAPAKAEEKTETKNDAAPQSSAQPEQKKADNAMSKAETGNGDMVDATIPEMGESVSEGTVGAWLVDAGAAVKKDQALVEIETDKVAVEVPCPADGILAERLADEGDVVTPGDVIARIRTGEAPAEPAPAEAAPKQEAKAEAPAAEEVKAMPSATRMAEEKNVDLGEVEGSGKDGRVTKGDVLKALESGATAPSSAEAKREPAAEKPKPAARETGPREERVKMTRLRQTIARRLKDAQNTAAMLTTFNEADMSAIMSMRKTHQDAFVEKHGVKLGFMSFFVKACVNALKELPAVNAEIDGEDIIYKNYYDIGVAVSTERGLVVPVLRDCDTKSLADIEKEIIDLGKRARDGKLGIDDMQGATFTLSNGGIFGSLLSTPILNAPQSGILGMHKIQDRPVAEKGQVVVRPMMYLALSYDHRIVDGREAVTFLVKVKDALEDPARLVLDL</sequence>
<evidence type="ECO:0000256" key="10">
    <source>
        <dbReference type="ARBA" id="ARBA00023315"/>
    </source>
</evidence>
<dbReference type="InterPro" id="IPR023213">
    <property type="entry name" value="CAT-like_dom_sf"/>
</dbReference>
<comment type="function">
    <text evidence="2 12">E2 component of the 2-oxoglutarate dehydrogenase (OGDH) complex which catalyzes the second step in the conversion of 2-oxoglutarate to succinyl-CoA and CO(2).</text>
</comment>
<dbReference type="SUPFAM" id="SSF52777">
    <property type="entry name" value="CoA-dependent acyltransferases"/>
    <property type="match status" value="1"/>
</dbReference>
<feature type="domain" description="Lipoyl-binding" evidence="14">
    <location>
        <begin position="1"/>
        <end position="76"/>
    </location>
</feature>
<dbReference type="PROSITE" id="PS00189">
    <property type="entry name" value="LIPOYL"/>
    <property type="match status" value="2"/>
</dbReference>
<dbReference type="InterPro" id="IPR050537">
    <property type="entry name" value="2-oxoacid_dehydrogenase"/>
</dbReference>
<dbReference type="Gene3D" id="3.30.559.10">
    <property type="entry name" value="Chloramphenicol acetyltransferase-like domain"/>
    <property type="match status" value="1"/>
</dbReference>
<protein>
    <recommendedName>
        <fullName evidence="6 12">Dihydrolipoyllysine-residue succinyltransferase component of 2-oxoglutarate dehydrogenase complex</fullName>
        <ecNumber evidence="5 12">2.3.1.61</ecNumber>
    </recommendedName>
    <alternativeName>
        <fullName evidence="12">2-oxoglutarate dehydrogenase complex component E2</fullName>
    </alternativeName>
</protein>
<comment type="similarity">
    <text evidence="4 12">Belongs to the 2-oxoacid dehydrogenase family.</text>
</comment>
<dbReference type="Pfam" id="PF00198">
    <property type="entry name" value="2-oxoacid_dh"/>
    <property type="match status" value="1"/>
</dbReference>
<evidence type="ECO:0000259" key="15">
    <source>
        <dbReference type="PROSITE" id="PS51826"/>
    </source>
</evidence>
<evidence type="ECO:0000259" key="14">
    <source>
        <dbReference type="PROSITE" id="PS50968"/>
    </source>
</evidence>
<evidence type="ECO:0000256" key="9">
    <source>
        <dbReference type="ARBA" id="ARBA00022823"/>
    </source>
</evidence>
<evidence type="ECO:0000256" key="6">
    <source>
        <dbReference type="ARBA" id="ARBA00019511"/>
    </source>
</evidence>
<organism evidence="16 17">
    <name type="scientific">Hyphobacterium vulgare</name>
    <dbReference type="NCBI Taxonomy" id="1736751"/>
    <lineage>
        <taxon>Bacteria</taxon>
        <taxon>Pseudomonadati</taxon>
        <taxon>Pseudomonadota</taxon>
        <taxon>Alphaproteobacteria</taxon>
        <taxon>Maricaulales</taxon>
        <taxon>Maricaulaceae</taxon>
        <taxon>Hyphobacterium</taxon>
    </lineage>
</organism>
<evidence type="ECO:0000256" key="3">
    <source>
        <dbReference type="ARBA" id="ARBA00005145"/>
    </source>
</evidence>
<evidence type="ECO:0000256" key="13">
    <source>
        <dbReference type="SAM" id="MobiDB-lite"/>
    </source>
</evidence>
<dbReference type="Proteomes" id="UP001595379">
    <property type="component" value="Unassembled WGS sequence"/>
</dbReference>
<evidence type="ECO:0000313" key="16">
    <source>
        <dbReference type="EMBL" id="MFC2925568.1"/>
    </source>
</evidence>
<evidence type="ECO:0000256" key="1">
    <source>
        <dbReference type="ARBA" id="ARBA00001938"/>
    </source>
</evidence>
<name>A0ABV6ZVY8_9PROT</name>
<dbReference type="InterPro" id="IPR006255">
    <property type="entry name" value="SucB"/>
</dbReference>
<dbReference type="InterPro" id="IPR003016">
    <property type="entry name" value="2-oxoA_DH_lipoyl-BS"/>
</dbReference>
<evidence type="ECO:0000256" key="4">
    <source>
        <dbReference type="ARBA" id="ARBA00007317"/>
    </source>
</evidence>
<evidence type="ECO:0000256" key="2">
    <source>
        <dbReference type="ARBA" id="ARBA00004052"/>
    </source>
</evidence>
<dbReference type="Pfam" id="PF02817">
    <property type="entry name" value="E3_binding"/>
    <property type="match status" value="1"/>
</dbReference>
<feature type="compositionally biased region" description="Basic and acidic residues" evidence="13">
    <location>
        <begin position="275"/>
        <end position="298"/>
    </location>
</feature>
<keyword evidence="10 12" id="KW-0012">Acyltransferase</keyword>
<dbReference type="PROSITE" id="PS50968">
    <property type="entry name" value="BIOTINYL_LIPOYL"/>
    <property type="match status" value="2"/>
</dbReference>
<proteinExistence type="inferred from homology"/>
<keyword evidence="17" id="KW-1185">Reference proteome</keyword>
<dbReference type="NCBIfam" id="NF004309">
    <property type="entry name" value="PRK05704.1"/>
    <property type="match status" value="1"/>
</dbReference>
<comment type="catalytic activity">
    <reaction evidence="11 12">
        <text>N(6)-[(R)-dihydrolipoyl]-L-lysyl-[protein] + succinyl-CoA = N(6)-[(R)-S(8)-succinyldihydrolipoyl]-L-lysyl-[protein] + CoA</text>
        <dbReference type="Rhea" id="RHEA:15213"/>
        <dbReference type="Rhea" id="RHEA-COMP:10475"/>
        <dbReference type="Rhea" id="RHEA-COMP:20092"/>
        <dbReference type="ChEBI" id="CHEBI:57287"/>
        <dbReference type="ChEBI" id="CHEBI:57292"/>
        <dbReference type="ChEBI" id="CHEBI:83100"/>
        <dbReference type="ChEBI" id="CHEBI:83120"/>
        <dbReference type="EC" id="2.3.1.61"/>
    </reaction>
</comment>
<dbReference type="EC" id="2.3.1.61" evidence="5 12"/>
<keyword evidence="7 12" id="KW-0816">Tricarboxylic acid cycle</keyword>
<dbReference type="Gene3D" id="4.10.320.10">
    <property type="entry name" value="E3-binding domain"/>
    <property type="match status" value="1"/>
</dbReference>
<evidence type="ECO:0000313" key="17">
    <source>
        <dbReference type="Proteomes" id="UP001595379"/>
    </source>
</evidence>
<keyword evidence="8 12" id="KW-0808">Transferase</keyword>